<dbReference type="InterPro" id="IPR057075">
    <property type="entry name" value="bHLH_IRO3"/>
</dbReference>
<evidence type="ECO:0000313" key="8">
    <source>
        <dbReference type="EMBL" id="KHG10858.1"/>
    </source>
</evidence>
<dbReference type="EMBL" id="KN394734">
    <property type="protein sequence ID" value="KHG10858.1"/>
    <property type="molecule type" value="Genomic_DNA"/>
</dbReference>
<evidence type="ECO:0000256" key="4">
    <source>
        <dbReference type="ARBA" id="ARBA00023163"/>
    </source>
</evidence>
<feature type="compositionally biased region" description="Polar residues" evidence="6">
    <location>
        <begin position="206"/>
        <end position="219"/>
    </location>
</feature>
<dbReference type="GO" id="GO:0006879">
    <property type="term" value="P:intracellular iron ion homeostasis"/>
    <property type="evidence" value="ECO:0007669"/>
    <property type="project" value="InterPro"/>
</dbReference>
<dbReference type="InterPro" id="IPR011598">
    <property type="entry name" value="bHLH_dom"/>
</dbReference>
<sequence>MDHQWKPNDFSMPAAADLDPSNPEPRQRQEMEATDPIAARKVQKADREKLRRDKLNEQFVELGNTLDPDRPKNDKVTILVDTTQMLKDLTAEVNRLRAECPSLTEESREYQQRLSVMFPWTGIEPSVFVAPPYSYPAPLHVPTGPIAMHPSLQPYSYFLNHGPGAVANPCSTYIPYSMEQPSSQPTSSSHLSFQRDCRSKPMDDQGGSNRDSCDGSNDVVTELELKIPGSSTNQGLSAVETKGKQTEERSMVNSISSSRIQGPRDSASNNLDEVSKSKK</sequence>
<dbReference type="InterPro" id="IPR044579">
    <property type="entry name" value="bHLH11/121"/>
</dbReference>
<dbReference type="InterPro" id="IPR036638">
    <property type="entry name" value="HLH_DNA-bd_sf"/>
</dbReference>
<feature type="compositionally biased region" description="Basic and acidic residues" evidence="6">
    <location>
        <begin position="241"/>
        <end position="250"/>
    </location>
</feature>
<dbReference type="CDD" id="cd11446">
    <property type="entry name" value="bHLH_AtILR3_like"/>
    <property type="match status" value="1"/>
</dbReference>
<organism evidence="8 9">
    <name type="scientific">Gossypium arboreum</name>
    <name type="common">Tree cotton</name>
    <name type="synonym">Gossypium nanking</name>
    <dbReference type="NCBI Taxonomy" id="29729"/>
    <lineage>
        <taxon>Eukaryota</taxon>
        <taxon>Viridiplantae</taxon>
        <taxon>Streptophyta</taxon>
        <taxon>Embryophyta</taxon>
        <taxon>Tracheophyta</taxon>
        <taxon>Spermatophyta</taxon>
        <taxon>Magnoliopsida</taxon>
        <taxon>eudicotyledons</taxon>
        <taxon>Gunneridae</taxon>
        <taxon>Pentapetalae</taxon>
        <taxon>rosids</taxon>
        <taxon>malvids</taxon>
        <taxon>Malvales</taxon>
        <taxon>Malvaceae</taxon>
        <taxon>Malvoideae</taxon>
        <taxon>Gossypium</taxon>
    </lineage>
</organism>
<dbReference type="Proteomes" id="UP000032142">
    <property type="component" value="Unassembled WGS sequence"/>
</dbReference>
<dbReference type="GO" id="GO:0003677">
    <property type="term" value="F:DNA binding"/>
    <property type="evidence" value="ECO:0007669"/>
    <property type="project" value="UniProtKB-KW"/>
</dbReference>
<name>A0A0B0N8N5_GOSAR</name>
<dbReference type="GO" id="GO:0046983">
    <property type="term" value="F:protein dimerization activity"/>
    <property type="evidence" value="ECO:0007669"/>
    <property type="project" value="InterPro"/>
</dbReference>
<reference evidence="9" key="1">
    <citation type="submission" date="2014-09" db="EMBL/GenBank/DDBJ databases">
        <authorList>
            <person name="Mudge J."/>
            <person name="Ramaraj T."/>
            <person name="Lindquist I.E."/>
            <person name="Bharti A.K."/>
            <person name="Sundararajan A."/>
            <person name="Cameron C.T."/>
            <person name="Woodward J.E."/>
            <person name="May G.D."/>
            <person name="Brubaker C."/>
            <person name="Broadhvest J."/>
            <person name="Wilkins T.A."/>
        </authorList>
    </citation>
    <scope>NUCLEOTIDE SEQUENCE</scope>
    <source>
        <strain evidence="9">cv. AKA8401</strain>
    </source>
</reference>
<dbReference type="AlphaFoldDB" id="A0A0B0N8N5"/>
<feature type="compositionally biased region" description="Polar residues" evidence="6">
    <location>
        <begin position="251"/>
        <end position="272"/>
    </location>
</feature>
<keyword evidence="3" id="KW-0238">DNA-binding</keyword>
<keyword evidence="9" id="KW-1185">Reference proteome</keyword>
<dbReference type="SMART" id="SM00353">
    <property type="entry name" value="HLH"/>
    <property type="match status" value="1"/>
</dbReference>
<evidence type="ECO:0000256" key="2">
    <source>
        <dbReference type="ARBA" id="ARBA00023015"/>
    </source>
</evidence>
<dbReference type="PROSITE" id="PS50888">
    <property type="entry name" value="BHLH"/>
    <property type="match status" value="1"/>
</dbReference>
<keyword evidence="5" id="KW-0539">Nucleus</keyword>
<evidence type="ECO:0000313" key="9">
    <source>
        <dbReference type="Proteomes" id="UP000032142"/>
    </source>
</evidence>
<comment type="subcellular location">
    <subcellularLocation>
        <location evidence="1">Nucleus</location>
    </subcellularLocation>
</comment>
<evidence type="ECO:0000259" key="7">
    <source>
        <dbReference type="PROSITE" id="PS50888"/>
    </source>
</evidence>
<evidence type="ECO:0000256" key="5">
    <source>
        <dbReference type="ARBA" id="ARBA00023242"/>
    </source>
</evidence>
<accession>A0A0B0N8N5</accession>
<dbReference type="SUPFAM" id="SSF47459">
    <property type="entry name" value="HLH, helix-loop-helix DNA-binding domain"/>
    <property type="match status" value="1"/>
</dbReference>
<evidence type="ECO:0000256" key="3">
    <source>
        <dbReference type="ARBA" id="ARBA00023125"/>
    </source>
</evidence>
<feature type="compositionally biased region" description="Basic and acidic residues" evidence="6">
    <location>
        <begin position="193"/>
        <end position="203"/>
    </location>
</feature>
<proteinExistence type="predicted"/>
<keyword evidence="2" id="KW-0805">Transcription regulation</keyword>
<feature type="region of interest" description="Disordered" evidence="6">
    <location>
        <begin position="1"/>
        <end position="50"/>
    </location>
</feature>
<evidence type="ECO:0000256" key="1">
    <source>
        <dbReference type="ARBA" id="ARBA00004123"/>
    </source>
</evidence>
<protein>
    <submittedName>
        <fullName evidence="8">Transcription factor protein</fullName>
    </submittedName>
</protein>
<feature type="region of interest" description="Disordered" evidence="6">
    <location>
        <begin position="177"/>
        <end position="279"/>
    </location>
</feature>
<dbReference type="Pfam" id="PF23177">
    <property type="entry name" value="bHLH_IRO3"/>
    <property type="match status" value="1"/>
</dbReference>
<dbReference type="GO" id="GO:0005634">
    <property type="term" value="C:nucleus"/>
    <property type="evidence" value="ECO:0007669"/>
    <property type="project" value="UniProtKB-SubCell"/>
</dbReference>
<evidence type="ECO:0000256" key="6">
    <source>
        <dbReference type="SAM" id="MobiDB-lite"/>
    </source>
</evidence>
<feature type="compositionally biased region" description="Low complexity" evidence="6">
    <location>
        <begin position="177"/>
        <end position="192"/>
    </location>
</feature>
<feature type="domain" description="BHLH" evidence="7">
    <location>
        <begin position="39"/>
        <end position="89"/>
    </location>
</feature>
<dbReference type="PANTHER" id="PTHR47001:SF1">
    <property type="entry name" value="TRANSCRIPTION FACTOR BHLH11"/>
    <property type="match status" value="1"/>
</dbReference>
<keyword evidence="4" id="KW-0804">Transcription</keyword>
<dbReference type="PANTHER" id="PTHR47001">
    <property type="entry name" value="TRANSCRIPTION FACTOR BHLH121"/>
    <property type="match status" value="1"/>
</dbReference>
<dbReference type="GO" id="GO:0003700">
    <property type="term" value="F:DNA-binding transcription factor activity"/>
    <property type="evidence" value="ECO:0007669"/>
    <property type="project" value="InterPro"/>
</dbReference>
<dbReference type="Gene3D" id="4.10.280.10">
    <property type="entry name" value="Helix-loop-helix DNA-binding domain"/>
    <property type="match status" value="1"/>
</dbReference>
<gene>
    <name evidence="8" type="ORF">F383_11675</name>
</gene>